<evidence type="ECO:0000256" key="3">
    <source>
        <dbReference type="ARBA" id="ARBA00022692"/>
    </source>
</evidence>
<dbReference type="PANTHER" id="PTHR11958">
    <property type="entry name" value="SODIUM/DICARBOXYLATE SYMPORTER-RELATED"/>
    <property type="match status" value="1"/>
</dbReference>
<dbReference type="PRINTS" id="PR00173">
    <property type="entry name" value="EDTRNSPORT"/>
</dbReference>
<accession>A0A671YXA3</accession>
<comment type="subcellular location">
    <subcellularLocation>
        <location evidence="1 8">Membrane</location>
        <topology evidence="1 8">Multi-pass membrane protein</topology>
    </subcellularLocation>
</comment>
<protein>
    <recommendedName>
        <fullName evidence="8">Amino acid transporter</fullName>
    </recommendedName>
</protein>
<dbReference type="PROSITE" id="PS00714">
    <property type="entry name" value="NA_DICARBOXYL_SYMP_2"/>
    <property type="match status" value="1"/>
</dbReference>
<sequence>MTELPPRPDDLSELGSVEVTEPEEIQKYHKCSTSSVHGSSSQNGFNAIAFLRKNAFVVLTMVAVALVYVSLRNSLGRQVGMSAKDTRYLTFPGELMIRMLLMLVFPLIISSLITGMTTLDMKTCGKIGLRALSFYMVTTVIAGFTGISLAVLIQPGKSSRTATVSPTGDADTVQAVDSFLDLLRNMIPSNLVEALLFQYIVCLIFIIVITLSPHHLLLLDKRVPVLRTSDGMNTLGLLVFSLAFGLTLGSLGPEGKPLRDFFDSLNKVILRLTSIVIWYCPVGTLFLLAGQIVKMTDAEVIGHEVAVFTATVIMGLLIHSFLTLLLIYVMITRKNPFRLLGGLLEALTTAFGTSSSSSTLPVTLHCMEENLNINKQVTRFMLPIGATMNMDGAALYEAVAVLFIAQYNDMEFNLAQIIVLSLIVTVTSTGAAGIPQAGMVSMMILLTSVGLPTEEISLLLIFDWILDRLRTTANVLGDCIGVGIVQHLSRHELQSCPV</sequence>
<comment type="similarity">
    <text evidence="8">Belongs to the dicarboxylate/amino acid:cation symporter (DAACS) (TC 2.A.23) family.</text>
</comment>
<reference evidence="9" key="2">
    <citation type="submission" date="2025-08" db="UniProtKB">
        <authorList>
            <consortium name="Ensembl"/>
        </authorList>
    </citation>
    <scope>IDENTIFICATION</scope>
</reference>
<evidence type="ECO:0000256" key="5">
    <source>
        <dbReference type="ARBA" id="ARBA00022989"/>
    </source>
</evidence>
<dbReference type="Ensembl" id="ENSSAUT00010070837.1">
    <property type="protein sequence ID" value="ENSSAUP00010067673.1"/>
    <property type="gene ID" value="ENSSAUG00010026896.1"/>
</dbReference>
<dbReference type="Proteomes" id="UP000472265">
    <property type="component" value="Chromosome 21"/>
</dbReference>
<evidence type="ECO:0000256" key="2">
    <source>
        <dbReference type="ARBA" id="ARBA00022448"/>
    </source>
</evidence>
<dbReference type="PANTHER" id="PTHR11958:SF63">
    <property type="entry name" value="AMINO ACID TRANSPORTER"/>
    <property type="match status" value="1"/>
</dbReference>
<feature type="transmembrane region" description="Helical" evidence="8">
    <location>
        <begin position="231"/>
        <end position="252"/>
    </location>
</feature>
<dbReference type="GO" id="GO:0005313">
    <property type="term" value="F:L-glutamate transmembrane transporter activity"/>
    <property type="evidence" value="ECO:0007669"/>
    <property type="project" value="TreeGrafter"/>
</dbReference>
<feature type="transmembrane region" description="Helical" evidence="8">
    <location>
        <begin position="440"/>
        <end position="462"/>
    </location>
</feature>
<dbReference type="GO" id="GO:0005886">
    <property type="term" value="C:plasma membrane"/>
    <property type="evidence" value="ECO:0007669"/>
    <property type="project" value="TreeGrafter"/>
</dbReference>
<evidence type="ECO:0000256" key="8">
    <source>
        <dbReference type="RuleBase" id="RU361216"/>
    </source>
</evidence>
<reference evidence="9" key="1">
    <citation type="submission" date="2021-04" db="EMBL/GenBank/DDBJ databases">
        <authorList>
            <consortium name="Wellcome Sanger Institute Data Sharing"/>
        </authorList>
    </citation>
    <scope>NUCLEOTIDE SEQUENCE [LARGE SCALE GENOMIC DNA]</scope>
</reference>
<keyword evidence="2 8" id="KW-0813">Transport</keyword>
<evidence type="ECO:0000256" key="7">
    <source>
        <dbReference type="ARBA" id="ARBA00023180"/>
    </source>
</evidence>
<dbReference type="Pfam" id="PF00375">
    <property type="entry name" value="SDF"/>
    <property type="match status" value="1"/>
</dbReference>
<dbReference type="GO" id="GO:0015501">
    <property type="term" value="F:glutamate:sodium symporter activity"/>
    <property type="evidence" value="ECO:0007669"/>
    <property type="project" value="TreeGrafter"/>
</dbReference>
<feature type="transmembrane region" description="Helical" evidence="8">
    <location>
        <begin position="412"/>
        <end position="434"/>
    </location>
</feature>
<dbReference type="InterPro" id="IPR050746">
    <property type="entry name" value="DAACS"/>
</dbReference>
<evidence type="ECO:0000256" key="1">
    <source>
        <dbReference type="ARBA" id="ARBA00004141"/>
    </source>
</evidence>
<dbReference type="InterPro" id="IPR036458">
    <property type="entry name" value="Na:dicarbo_symporter_sf"/>
</dbReference>
<reference evidence="9" key="3">
    <citation type="submission" date="2025-09" db="UniProtKB">
        <authorList>
            <consortium name="Ensembl"/>
        </authorList>
    </citation>
    <scope>IDENTIFICATION</scope>
</reference>
<dbReference type="GO" id="GO:0015175">
    <property type="term" value="F:neutral L-amino acid transmembrane transporter activity"/>
    <property type="evidence" value="ECO:0007669"/>
    <property type="project" value="TreeGrafter"/>
</dbReference>
<feature type="transmembrane region" description="Helical" evidence="8">
    <location>
        <begin position="305"/>
        <end position="331"/>
    </location>
</feature>
<feature type="transmembrane region" description="Helical" evidence="8">
    <location>
        <begin position="95"/>
        <end position="119"/>
    </location>
</feature>
<feature type="transmembrane region" description="Helical" evidence="8">
    <location>
        <begin position="196"/>
        <end position="219"/>
    </location>
</feature>
<evidence type="ECO:0000256" key="4">
    <source>
        <dbReference type="ARBA" id="ARBA00022847"/>
    </source>
</evidence>
<evidence type="ECO:0000313" key="9">
    <source>
        <dbReference type="Ensembl" id="ENSSAUP00010067673.1"/>
    </source>
</evidence>
<dbReference type="InterPro" id="IPR001991">
    <property type="entry name" value="Na-dicarboxylate_symporter"/>
</dbReference>
<feature type="transmembrane region" description="Helical" evidence="8">
    <location>
        <begin position="380"/>
        <end position="405"/>
    </location>
</feature>
<dbReference type="Gene3D" id="1.10.3860.10">
    <property type="entry name" value="Sodium:dicarboxylate symporter"/>
    <property type="match status" value="1"/>
</dbReference>
<feature type="transmembrane region" description="Helical" evidence="8">
    <location>
        <begin position="55"/>
        <end position="75"/>
    </location>
</feature>
<dbReference type="InterPro" id="IPR018107">
    <property type="entry name" value="Na-dicarboxylate_symporter_CS"/>
</dbReference>
<dbReference type="SUPFAM" id="SSF118215">
    <property type="entry name" value="Proton glutamate symport protein"/>
    <property type="match status" value="1"/>
</dbReference>
<dbReference type="AlphaFoldDB" id="A0A671YXA3"/>
<name>A0A671YXA3_SPAAU</name>
<feature type="transmembrane region" description="Helical" evidence="8">
    <location>
        <begin position="131"/>
        <end position="153"/>
    </location>
</feature>
<gene>
    <name evidence="9" type="primary">LOC115573325</name>
</gene>
<evidence type="ECO:0000313" key="10">
    <source>
        <dbReference type="Proteomes" id="UP000472265"/>
    </source>
</evidence>
<dbReference type="InParanoid" id="A0A671YXA3"/>
<dbReference type="OMA" id="RHINMSE"/>
<organism evidence="9 10">
    <name type="scientific">Sparus aurata</name>
    <name type="common">Gilthead sea bream</name>
    <dbReference type="NCBI Taxonomy" id="8175"/>
    <lineage>
        <taxon>Eukaryota</taxon>
        <taxon>Metazoa</taxon>
        <taxon>Chordata</taxon>
        <taxon>Craniata</taxon>
        <taxon>Vertebrata</taxon>
        <taxon>Euteleostomi</taxon>
        <taxon>Actinopterygii</taxon>
        <taxon>Neopterygii</taxon>
        <taxon>Teleostei</taxon>
        <taxon>Neoteleostei</taxon>
        <taxon>Acanthomorphata</taxon>
        <taxon>Eupercaria</taxon>
        <taxon>Spariformes</taxon>
        <taxon>Sparidae</taxon>
        <taxon>Sparus</taxon>
    </lineage>
</organism>
<evidence type="ECO:0000256" key="6">
    <source>
        <dbReference type="ARBA" id="ARBA00023136"/>
    </source>
</evidence>
<feature type="transmembrane region" description="Helical" evidence="8">
    <location>
        <begin position="272"/>
        <end position="293"/>
    </location>
</feature>
<keyword evidence="5 8" id="KW-1133">Transmembrane helix</keyword>
<dbReference type="GeneTree" id="ENSGT00940000155464"/>
<keyword evidence="4 8" id="KW-0769">Symport</keyword>
<keyword evidence="6 8" id="KW-0472">Membrane</keyword>
<keyword evidence="10" id="KW-1185">Reference proteome</keyword>
<keyword evidence="7" id="KW-0325">Glycoprotein</keyword>
<proteinExistence type="inferred from homology"/>
<keyword evidence="3 8" id="KW-0812">Transmembrane</keyword>